<protein>
    <submittedName>
        <fullName evidence="3">Myb-like protein D</fullName>
    </submittedName>
</protein>
<keyword evidence="2" id="KW-1185">Reference proteome</keyword>
<feature type="compositionally biased region" description="Polar residues" evidence="1">
    <location>
        <begin position="673"/>
        <end position="686"/>
    </location>
</feature>
<dbReference type="AlphaFoldDB" id="A0A6P6Y6D7"/>
<feature type="region of interest" description="Disordered" evidence="1">
    <location>
        <begin position="405"/>
        <end position="432"/>
    </location>
</feature>
<dbReference type="KEGG" id="dpte:113794159"/>
<feature type="region of interest" description="Disordered" evidence="1">
    <location>
        <begin position="447"/>
        <end position="471"/>
    </location>
</feature>
<evidence type="ECO:0000313" key="2">
    <source>
        <dbReference type="Proteomes" id="UP000515146"/>
    </source>
</evidence>
<feature type="compositionally biased region" description="Low complexity" evidence="1">
    <location>
        <begin position="353"/>
        <end position="363"/>
    </location>
</feature>
<feature type="compositionally biased region" description="Low complexity" evidence="1">
    <location>
        <begin position="453"/>
        <end position="464"/>
    </location>
</feature>
<feature type="compositionally biased region" description="Polar residues" evidence="1">
    <location>
        <begin position="502"/>
        <end position="512"/>
    </location>
</feature>
<dbReference type="OrthoDB" id="10505875at2759"/>
<dbReference type="InParanoid" id="A0A6P6Y6D7"/>
<evidence type="ECO:0000256" key="1">
    <source>
        <dbReference type="SAM" id="MobiDB-lite"/>
    </source>
</evidence>
<proteinExistence type="predicted"/>
<evidence type="ECO:0000313" key="3">
    <source>
        <dbReference type="RefSeq" id="XP_027200054.1"/>
    </source>
</evidence>
<feature type="compositionally biased region" description="Low complexity" evidence="1">
    <location>
        <begin position="744"/>
        <end position="753"/>
    </location>
</feature>
<name>A0A6P6Y6D7_DERPT</name>
<accession>A0A6P6Y6D7</accession>
<feature type="region of interest" description="Disordered" evidence="1">
    <location>
        <begin position="353"/>
        <end position="374"/>
    </location>
</feature>
<feature type="region of interest" description="Disordered" evidence="1">
    <location>
        <begin position="59"/>
        <end position="86"/>
    </location>
</feature>
<feature type="compositionally biased region" description="Acidic residues" evidence="1">
    <location>
        <begin position="77"/>
        <end position="86"/>
    </location>
</feature>
<organism evidence="2 3">
    <name type="scientific">Dermatophagoides pteronyssinus</name>
    <name type="common">European house dust mite</name>
    <dbReference type="NCBI Taxonomy" id="6956"/>
    <lineage>
        <taxon>Eukaryota</taxon>
        <taxon>Metazoa</taxon>
        <taxon>Ecdysozoa</taxon>
        <taxon>Arthropoda</taxon>
        <taxon>Chelicerata</taxon>
        <taxon>Arachnida</taxon>
        <taxon>Acari</taxon>
        <taxon>Acariformes</taxon>
        <taxon>Sarcoptiformes</taxon>
        <taxon>Astigmata</taxon>
        <taxon>Psoroptidia</taxon>
        <taxon>Analgoidea</taxon>
        <taxon>Pyroglyphidae</taxon>
        <taxon>Dermatophagoidinae</taxon>
        <taxon>Dermatophagoides</taxon>
    </lineage>
</organism>
<feature type="region of interest" description="Disordered" evidence="1">
    <location>
        <begin position="673"/>
        <end position="701"/>
    </location>
</feature>
<feature type="region of interest" description="Disordered" evidence="1">
    <location>
        <begin position="502"/>
        <end position="533"/>
    </location>
</feature>
<dbReference type="Proteomes" id="UP000515146">
    <property type="component" value="Unplaced"/>
</dbReference>
<gene>
    <name evidence="3" type="primary">LOC113794159</name>
</gene>
<sequence length="773" mass="90212">MSFLFCCFRKPKQLPYKPKVEKKFRPVTISILPKKNRKRTKKLKQMMFYNDYIIRRITDNNNNDNQPQSQSLSLESNIDDEDADDEKIEENLSSISINQQQEEEEETIADVNDDDITEDIEQSIQSIQSTLLLTSLPTIYEHPMEDDYYDDDIENNNNSPFQMEPIRLHFTDESSSSQTSSSYNSNNGGVCCIDNNNIFKQQINKSSSICNLDHLFGSETISFQLNNSGKKSTIINRPSRLVIRRNDDGSLIDEIVDADVDDKSFVDRGSIADSGKPTGSGHESSPFQMKLERGRGSRHRYQIDRCEEFGSNEWKTTLEQIFRSPKKAEPKPELDDWNLNKLFQEPVRKLKQKQSIQSLQQQKNSHLAKSKRRFRRQQKQIDFDIFTYDDDWSLKKLFKLSPLANERTERPSNNKQPKKQSKERLSDDDNISIDSTCLDSGIGSFESHVSQVDDNNNDNSNGNHNDNDDNHEKFSIAKEFWKQFCNDRMKKFDYLHMGSPSKQFATNSSTKSPKIESFKSQKKIATNSSPPSPTIKAFKSLPEPLIHHENNKQTERLGKLNQIKNICHHNIDDRYELLMNLKRAKIGHCYEYLNEFELKMRKYFPELEQQEDLGQLLTLLMYGIPTELYWLNYWLRSNYGCTYNTNTISRHSIDFDQLKAIILNEEQAYLCQNNKDNQSKNNYSTPNRNRNGNDDDDQSDQIRSVRSCPLPESSVKVKKNINFQLQSMQISKQIPSPIHKSPPQQNQQQQLQQRRWSVSIDRHLELMKLYRQN</sequence>
<feature type="region of interest" description="Disordered" evidence="1">
    <location>
        <begin position="268"/>
        <end position="294"/>
    </location>
</feature>
<feature type="region of interest" description="Disordered" evidence="1">
    <location>
        <begin position="734"/>
        <end position="755"/>
    </location>
</feature>
<dbReference type="RefSeq" id="XP_027200054.1">
    <property type="nucleotide sequence ID" value="XM_027344253.1"/>
</dbReference>
<reference evidence="3" key="1">
    <citation type="submission" date="2025-08" db="UniProtKB">
        <authorList>
            <consortium name="RefSeq"/>
        </authorList>
    </citation>
    <scope>IDENTIFICATION</scope>
    <source>
        <strain evidence="3">Airmid</strain>
    </source>
</reference>